<protein>
    <recommendedName>
        <fullName evidence="3">Protein quiver</fullName>
    </recommendedName>
</protein>
<accession>A0ABY7G8M1</accession>
<sequence>MYPPGQVVWTGVNTTKTPDNRRATFAGIARYCIPEDSVSDGDSCLQASTAEWSEESCLCNANLCNAAVSTSATWTITAILFFNQIVYWM</sequence>
<keyword evidence="2" id="KW-1185">Reference proteome</keyword>
<name>A0ABY7G8M1_MYAAR</name>
<dbReference type="EMBL" id="CP111027">
    <property type="protein sequence ID" value="WAR29894.1"/>
    <property type="molecule type" value="Genomic_DNA"/>
</dbReference>
<dbReference type="Proteomes" id="UP001164746">
    <property type="component" value="Chromosome 16"/>
</dbReference>
<proteinExistence type="predicted"/>
<organism evidence="1 2">
    <name type="scientific">Mya arenaria</name>
    <name type="common">Soft-shell clam</name>
    <dbReference type="NCBI Taxonomy" id="6604"/>
    <lineage>
        <taxon>Eukaryota</taxon>
        <taxon>Metazoa</taxon>
        <taxon>Spiralia</taxon>
        <taxon>Lophotrochozoa</taxon>
        <taxon>Mollusca</taxon>
        <taxon>Bivalvia</taxon>
        <taxon>Autobranchia</taxon>
        <taxon>Heteroconchia</taxon>
        <taxon>Euheterodonta</taxon>
        <taxon>Imparidentia</taxon>
        <taxon>Neoheterodontei</taxon>
        <taxon>Myida</taxon>
        <taxon>Myoidea</taxon>
        <taxon>Myidae</taxon>
        <taxon>Mya</taxon>
    </lineage>
</organism>
<reference evidence="1" key="1">
    <citation type="submission" date="2022-11" db="EMBL/GenBank/DDBJ databases">
        <title>Centuries of genome instability and evolution in soft-shell clam transmissible cancer (bioRxiv).</title>
        <authorList>
            <person name="Hart S.F.M."/>
            <person name="Yonemitsu M.A."/>
            <person name="Giersch R.M."/>
            <person name="Beal B.F."/>
            <person name="Arriagada G."/>
            <person name="Davis B.W."/>
            <person name="Ostrander E.A."/>
            <person name="Goff S.P."/>
            <person name="Metzger M.J."/>
        </authorList>
    </citation>
    <scope>NUCLEOTIDE SEQUENCE</scope>
    <source>
        <strain evidence="1">MELC-2E11</strain>
        <tissue evidence="1">Siphon/mantle</tissue>
    </source>
</reference>
<evidence type="ECO:0000313" key="2">
    <source>
        <dbReference type="Proteomes" id="UP001164746"/>
    </source>
</evidence>
<evidence type="ECO:0000313" key="1">
    <source>
        <dbReference type="EMBL" id="WAR29894.1"/>
    </source>
</evidence>
<gene>
    <name evidence="1" type="ORF">MAR_003462</name>
</gene>
<evidence type="ECO:0008006" key="3">
    <source>
        <dbReference type="Google" id="ProtNLM"/>
    </source>
</evidence>